<keyword evidence="1" id="KW-0496">Mitochondrion</keyword>
<keyword evidence="2" id="KW-1185">Reference proteome</keyword>
<organism evidence="1 2">
    <name type="scientific">Lupinus albus</name>
    <name type="common">White lupine</name>
    <name type="synonym">Lupinus termis</name>
    <dbReference type="NCBI Taxonomy" id="3870"/>
    <lineage>
        <taxon>Eukaryota</taxon>
        <taxon>Viridiplantae</taxon>
        <taxon>Streptophyta</taxon>
        <taxon>Embryophyta</taxon>
        <taxon>Tracheophyta</taxon>
        <taxon>Spermatophyta</taxon>
        <taxon>Magnoliopsida</taxon>
        <taxon>eudicotyledons</taxon>
        <taxon>Gunneridae</taxon>
        <taxon>Pentapetalae</taxon>
        <taxon>rosids</taxon>
        <taxon>fabids</taxon>
        <taxon>Fabales</taxon>
        <taxon>Fabaceae</taxon>
        <taxon>Papilionoideae</taxon>
        <taxon>50 kb inversion clade</taxon>
        <taxon>genistoids sensu lato</taxon>
        <taxon>core genistoids</taxon>
        <taxon>Genisteae</taxon>
        <taxon>Lupinus</taxon>
    </lineage>
</organism>
<gene>
    <name evidence="1" type="ORF">Lalb_Chr00c24g0406921</name>
</gene>
<evidence type="ECO:0000313" key="2">
    <source>
        <dbReference type="Proteomes" id="UP000447434"/>
    </source>
</evidence>
<dbReference type="EMBL" id="WOCE01000049">
    <property type="protein sequence ID" value="KAE9584290.1"/>
    <property type="molecule type" value="Genomic_DNA"/>
</dbReference>
<proteinExistence type="predicted"/>
<protein>
    <submittedName>
        <fullName evidence="1">Uncharacterized protein</fullName>
    </submittedName>
</protein>
<accession>A0A6A5L5T3</accession>
<name>A0A6A5L5T3_LUPAL</name>
<dbReference type="Proteomes" id="UP000447434">
    <property type="component" value="Unassembled WGS sequence"/>
</dbReference>
<dbReference type="AlphaFoldDB" id="A0A6A5L5T3"/>
<reference evidence="2" key="1">
    <citation type="journal article" date="2020" name="Nat. Commun.">
        <title>Genome sequence of the cluster root forming white lupin.</title>
        <authorList>
            <person name="Hufnagel B."/>
            <person name="Marques A."/>
            <person name="Soriano A."/>
            <person name="Marques L."/>
            <person name="Divol F."/>
            <person name="Doumas P."/>
            <person name="Sallet E."/>
            <person name="Mancinotti D."/>
            <person name="Carrere S."/>
            <person name="Marande W."/>
            <person name="Arribat S."/>
            <person name="Keller J."/>
            <person name="Huneau C."/>
            <person name="Blein T."/>
            <person name="Aime D."/>
            <person name="Laguerre M."/>
            <person name="Taylor J."/>
            <person name="Schubert V."/>
            <person name="Nelson M."/>
            <person name="Geu-Flores F."/>
            <person name="Crespi M."/>
            <person name="Gallardo-Guerrero K."/>
            <person name="Delaux P.-M."/>
            <person name="Salse J."/>
            <person name="Berges H."/>
            <person name="Guyot R."/>
            <person name="Gouzy J."/>
            <person name="Peret B."/>
        </authorList>
    </citation>
    <scope>NUCLEOTIDE SEQUENCE [LARGE SCALE GENOMIC DNA]</scope>
    <source>
        <strain evidence="2">cv. Amiga</strain>
    </source>
</reference>
<evidence type="ECO:0000313" key="1">
    <source>
        <dbReference type="EMBL" id="KAE9584290.1"/>
    </source>
</evidence>
<sequence length="87" mass="9159">MLCAINQLLASYQSRFLLSCLACLLVSFFCLFDTGSLSPSDSDLRTIIVSIIACSALSPSGPSFLHSGYALSVCPDSSSYGVPDLLS</sequence>
<comment type="caution">
    <text evidence="1">The sequence shown here is derived from an EMBL/GenBank/DDBJ whole genome shotgun (WGS) entry which is preliminary data.</text>
</comment>
<geneLocation type="mitochondrion" evidence="1"/>